<sequence>GGSSPAPAPTRVARPRGRARAGRGAMRSGRAGEEAERRKKGAGAQAGRSNAEETQLLCSWSRLTFAESSGATSQAVDNTAARQRRQQFSSWLHNQAACHGVALGAEAQVVKPGLVQGVKEPSDTSTAASDGSSQQGSKKAASHEVAAAVADAPAAASDGGSQHGFKKAASCEVAPVVVDAPNAVGDCRGQQGSMGAVVSHGAAAVGAAATTSACAASASRGGGASSGDGGSTSPTTQTELLGGGAKGPANGFSRGSRATGRGTPTRDRGRRIGGSRTRSGSGCEARRAPFMWMARRSRARPRPRGRCDWSSSSLLRLLPRLLVLSSCSFALLHPARSPPTSP</sequence>
<comment type="caution">
    <text evidence="2">The sequence shown here is derived from an EMBL/GenBank/DDBJ whole genome shotgun (WGS) entry which is preliminary data.</text>
</comment>
<feature type="compositionally biased region" description="Low complexity" evidence="1">
    <location>
        <begin position="123"/>
        <end position="145"/>
    </location>
</feature>
<keyword evidence="3" id="KW-1185">Reference proteome</keyword>
<feature type="region of interest" description="Disordered" evidence="1">
    <location>
        <begin position="1"/>
        <end position="53"/>
    </location>
</feature>
<feature type="compositionally biased region" description="Gly residues" evidence="1">
    <location>
        <begin position="220"/>
        <end position="230"/>
    </location>
</feature>
<name>A0ABN9WHM9_9DINO</name>
<protein>
    <submittedName>
        <fullName evidence="2">Uncharacterized protein</fullName>
    </submittedName>
</protein>
<evidence type="ECO:0000313" key="3">
    <source>
        <dbReference type="Proteomes" id="UP001189429"/>
    </source>
</evidence>
<accession>A0ABN9WHM9</accession>
<feature type="region of interest" description="Disordered" evidence="1">
    <location>
        <begin position="117"/>
        <end position="145"/>
    </location>
</feature>
<feature type="non-terminal residue" evidence="2">
    <location>
        <position position="1"/>
    </location>
</feature>
<proteinExistence type="predicted"/>
<feature type="region of interest" description="Disordered" evidence="1">
    <location>
        <begin position="217"/>
        <end position="284"/>
    </location>
</feature>
<dbReference type="Proteomes" id="UP001189429">
    <property type="component" value="Unassembled WGS sequence"/>
</dbReference>
<organism evidence="2 3">
    <name type="scientific">Prorocentrum cordatum</name>
    <dbReference type="NCBI Taxonomy" id="2364126"/>
    <lineage>
        <taxon>Eukaryota</taxon>
        <taxon>Sar</taxon>
        <taxon>Alveolata</taxon>
        <taxon>Dinophyceae</taxon>
        <taxon>Prorocentrales</taxon>
        <taxon>Prorocentraceae</taxon>
        <taxon>Prorocentrum</taxon>
    </lineage>
</organism>
<gene>
    <name evidence="2" type="ORF">PCOR1329_LOCUS66494</name>
</gene>
<evidence type="ECO:0000313" key="2">
    <source>
        <dbReference type="EMBL" id="CAK0884643.1"/>
    </source>
</evidence>
<reference evidence="2" key="1">
    <citation type="submission" date="2023-10" db="EMBL/GenBank/DDBJ databases">
        <authorList>
            <person name="Chen Y."/>
            <person name="Shah S."/>
            <person name="Dougan E. K."/>
            <person name="Thang M."/>
            <person name="Chan C."/>
        </authorList>
    </citation>
    <scope>NUCLEOTIDE SEQUENCE [LARGE SCALE GENOMIC DNA]</scope>
</reference>
<dbReference type="EMBL" id="CAUYUJ010018571">
    <property type="protein sequence ID" value="CAK0884643.1"/>
    <property type="molecule type" value="Genomic_DNA"/>
</dbReference>
<evidence type="ECO:0000256" key="1">
    <source>
        <dbReference type="SAM" id="MobiDB-lite"/>
    </source>
</evidence>